<evidence type="ECO:0000313" key="1">
    <source>
        <dbReference type="EMBL" id="KAK2848334.1"/>
    </source>
</evidence>
<reference evidence="1" key="1">
    <citation type="submission" date="2023-08" db="EMBL/GenBank/DDBJ databases">
        <title>Pelteobagrus vachellii genome.</title>
        <authorList>
            <person name="Liu H."/>
        </authorList>
    </citation>
    <scope>NUCLEOTIDE SEQUENCE</scope>
    <source>
        <strain evidence="1">PRFRI_2022a</strain>
        <tissue evidence="1">Muscle</tissue>
    </source>
</reference>
<sequence length="128" mass="14165">MWSFGSPLAASCFLFTRQNGRAACVSALSPQRFVPGTCVPIVAFYRAQQPQLGKEAEIIGGKMENLERDEGEFYPAFSEMNMVQQGVEVISSALYLDRVSWRTCRIGDGLKADETFDTAAAYLLNIQL</sequence>
<name>A0AA88MZD6_TACVA</name>
<evidence type="ECO:0000313" key="2">
    <source>
        <dbReference type="Proteomes" id="UP001187315"/>
    </source>
</evidence>
<dbReference type="Proteomes" id="UP001187315">
    <property type="component" value="Unassembled WGS sequence"/>
</dbReference>
<dbReference type="EMBL" id="JAVHJS010000009">
    <property type="protein sequence ID" value="KAK2848334.1"/>
    <property type="molecule type" value="Genomic_DNA"/>
</dbReference>
<protein>
    <submittedName>
        <fullName evidence="1">Uncharacterized protein</fullName>
    </submittedName>
</protein>
<keyword evidence="2" id="KW-1185">Reference proteome</keyword>
<comment type="caution">
    <text evidence="1">The sequence shown here is derived from an EMBL/GenBank/DDBJ whole genome shotgun (WGS) entry which is preliminary data.</text>
</comment>
<accession>A0AA88MZD6</accession>
<dbReference type="AlphaFoldDB" id="A0AA88MZD6"/>
<organism evidence="1 2">
    <name type="scientific">Tachysurus vachellii</name>
    <name type="common">Darkbarbel catfish</name>
    <name type="synonym">Pelteobagrus vachellii</name>
    <dbReference type="NCBI Taxonomy" id="175792"/>
    <lineage>
        <taxon>Eukaryota</taxon>
        <taxon>Metazoa</taxon>
        <taxon>Chordata</taxon>
        <taxon>Craniata</taxon>
        <taxon>Vertebrata</taxon>
        <taxon>Euteleostomi</taxon>
        <taxon>Actinopterygii</taxon>
        <taxon>Neopterygii</taxon>
        <taxon>Teleostei</taxon>
        <taxon>Ostariophysi</taxon>
        <taxon>Siluriformes</taxon>
        <taxon>Bagridae</taxon>
        <taxon>Tachysurus</taxon>
    </lineage>
</organism>
<proteinExistence type="predicted"/>
<gene>
    <name evidence="1" type="ORF">Q7C36_010016</name>
</gene>